<proteinExistence type="predicted"/>
<dbReference type="GO" id="GO:0009103">
    <property type="term" value="P:lipopolysaccharide biosynthetic process"/>
    <property type="evidence" value="ECO:0007669"/>
    <property type="project" value="TreeGrafter"/>
</dbReference>
<dbReference type="SUPFAM" id="SSF53756">
    <property type="entry name" value="UDP-Glycosyltransferase/glycogen phosphorylase"/>
    <property type="match status" value="1"/>
</dbReference>
<organism evidence="3 4">
    <name type="scientific">Roseiarcus fermentans</name>
    <dbReference type="NCBI Taxonomy" id="1473586"/>
    <lineage>
        <taxon>Bacteria</taxon>
        <taxon>Pseudomonadati</taxon>
        <taxon>Pseudomonadota</taxon>
        <taxon>Alphaproteobacteria</taxon>
        <taxon>Hyphomicrobiales</taxon>
        <taxon>Roseiarcaceae</taxon>
        <taxon>Roseiarcus</taxon>
    </lineage>
</organism>
<evidence type="ECO:0000256" key="1">
    <source>
        <dbReference type="ARBA" id="ARBA00022679"/>
    </source>
</evidence>
<accession>A0A366FVZ5</accession>
<keyword evidence="1 3" id="KW-0808">Transferase</keyword>
<gene>
    <name evidence="3" type="ORF">DFR50_101260</name>
</gene>
<evidence type="ECO:0000313" key="3">
    <source>
        <dbReference type="EMBL" id="RBP18316.1"/>
    </source>
</evidence>
<comment type="caution">
    <text evidence="3">The sequence shown here is derived from an EMBL/GenBank/DDBJ whole genome shotgun (WGS) entry which is preliminary data.</text>
</comment>
<dbReference type="AlphaFoldDB" id="A0A366FVZ5"/>
<dbReference type="PANTHER" id="PTHR46401">
    <property type="entry name" value="GLYCOSYLTRANSFERASE WBBK-RELATED"/>
    <property type="match status" value="1"/>
</dbReference>
<dbReference type="EMBL" id="QNRK01000001">
    <property type="protein sequence ID" value="RBP18316.1"/>
    <property type="molecule type" value="Genomic_DNA"/>
</dbReference>
<name>A0A366FVZ5_9HYPH</name>
<evidence type="ECO:0000313" key="4">
    <source>
        <dbReference type="Proteomes" id="UP000253529"/>
    </source>
</evidence>
<dbReference type="Proteomes" id="UP000253529">
    <property type="component" value="Unassembled WGS sequence"/>
</dbReference>
<dbReference type="GO" id="GO:0016757">
    <property type="term" value="F:glycosyltransferase activity"/>
    <property type="evidence" value="ECO:0007669"/>
    <property type="project" value="InterPro"/>
</dbReference>
<keyword evidence="4" id="KW-1185">Reference proteome</keyword>
<dbReference type="Gene3D" id="3.40.50.2000">
    <property type="entry name" value="Glycogen Phosphorylase B"/>
    <property type="match status" value="1"/>
</dbReference>
<sequence>MLQLREKRGGGVGLNAERGVTMRINYFVQVSGTDQGISGIPRVVKNLARALGSIKGVELVPVSWSARLKTLFHTEQKILDNLALHGGPKLTASSDAGKPVAIQAGEWLLVAEAPHLGSHDRDYPSLLIDQLIGFARHAGLLVGIVLHDIMPLTHSADSGGRLAFADMASVADRGDEGERQRLRFAIYAHAVALADVVLPVSRTSGELLGDWLVRNGHSPETLPAIDPILLPEEVASAARIVPHRFRKESTGPKRFLSVGTVGVHKNQLAAMAAFQRLIERRPDLDVRLDVVGLVTSEIAVAASQLAKRSKGRIVLHGLLADDKLETIRGSAYASVFVSLAEGYGLPVAESLWRGKPCLCSNDGSIAEIAVGGGCLPVNPRSIDEIERGFERLATDPALYELLSQQIAARKLRSWAQYAGQIVDRLTAYSEGRLDPQIKPRRLPRSAAEEEGAFVSPVLVLSAADLSLPGKFGPHEGNPIRHAGVIRYDGAKHGAVKENVLFFGPYVWLPAGHYAFRLDGEITGEISLNLTADEGRHRIASVHLSRFDEPIVVELAQPVNGFEIVGHRTPTLERLVLRGAVIEYRSPTLPPPALPEPVSDLAAVSDPTPAAETPSPAPATALYGWDDNGQPLSFPCTIPASGMRVHEAYGAEPASRIRSDAAIAFRSKEHDDVAETNLFFGPYLHLEPGRYAFRLGGQLQGALRIRMTQNFASGTLLDTVVKSFRPPIRLTLTHAVEKFEILGDRTSDTRTLTLRAITIVREGDVGEDAPVDAPVAVEEEKAIAAPAGVGDPK</sequence>
<dbReference type="Pfam" id="PF00534">
    <property type="entry name" value="Glycos_transf_1"/>
    <property type="match status" value="1"/>
</dbReference>
<reference evidence="3 4" key="1">
    <citation type="submission" date="2018-06" db="EMBL/GenBank/DDBJ databases">
        <title>Genomic Encyclopedia of Type Strains, Phase IV (KMG-IV): sequencing the most valuable type-strain genomes for metagenomic binning, comparative biology and taxonomic classification.</title>
        <authorList>
            <person name="Goeker M."/>
        </authorList>
    </citation>
    <scope>NUCLEOTIDE SEQUENCE [LARGE SCALE GENOMIC DNA]</scope>
    <source>
        <strain evidence="3 4">DSM 24875</strain>
    </source>
</reference>
<evidence type="ECO:0000259" key="2">
    <source>
        <dbReference type="Pfam" id="PF00534"/>
    </source>
</evidence>
<dbReference type="InterPro" id="IPR001296">
    <property type="entry name" value="Glyco_trans_1"/>
</dbReference>
<protein>
    <submittedName>
        <fullName evidence="3">Glycosyl transferase family 1</fullName>
    </submittedName>
</protein>
<feature type="domain" description="Glycosyl transferase family 1" evidence="2">
    <location>
        <begin position="248"/>
        <end position="405"/>
    </location>
</feature>
<dbReference type="PANTHER" id="PTHR46401:SF2">
    <property type="entry name" value="GLYCOSYLTRANSFERASE WBBK-RELATED"/>
    <property type="match status" value="1"/>
</dbReference>